<name>A0A8S1CHI9_9INSE</name>
<evidence type="ECO:0000313" key="1">
    <source>
        <dbReference type="EMBL" id="CAB3368769.1"/>
    </source>
</evidence>
<evidence type="ECO:0000313" key="2">
    <source>
        <dbReference type="Proteomes" id="UP000494165"/>
    </source>
</evidence>
<accession>A0A8S1CHI9</accession>
<dbReference type="AlphaFoldDB" id="A0A8S1CHI9"/>
<reference evidence="1 2" key="1">
    <citation type="submission" date="2020-04" db="EMBL/GenBank/DDBJ databases">
        <authorList>
            <person name="Alioto T."/>
            <person name="Alioto T."/>
            <person name="Gomez Garrido J."/>
        </authorList>
    </citation>
    <scope>NUCLEOTIDE SEQUENCE [LARGE SCALE GENOMIC DNA]</scope>
</reference>
<dbReference type="Proteomes" id="UP000494165">
    <property type="component" value="Unassembled WGS sequence"/>
</dbReference>
<proteinExistence type="predicted"/>
<organism evidence="1 2">
    <name type="scientific">Cloeon dipterum</name>
    <dbReference type="NCBI Taxonomy" id="197152"/>
    <lineage>
        <taxon>Eukaryota</taxon>
        <taxon>Metazoa</taxon>
        <taxon>Ecdysozoa</taxon>
        <taxon>Arthropoda</taxon>
        <taxon>Hexapoda</taxon>
        <taxon>Insecta</taxon>
        <taxon>Pterygota</taxon>
        <taxon>Palaeoptera</taxon>
        <taxon>Ephemeroptera</taxon>
        <taxon>Pisciforma</taxon>
        <taxon>Baetidae</taxon>
        <taxon>Cloeon</taxon>
    </lineage>
</organism>
<keyword evidence="2" id="KW-1185">Reference proteome</keyword>
<dbReference type="EMBL" id="CADEPI010000039">
    <property type="protein sequence ID" value="CAB3368769.1"/>
    <property type="molecule type" value="Genomic_DNA"/>
</dbReference>
<protein>
    <submittedName>
        <fullName evidence="1">Uncharacterized protein</fullName>
    </submittedName>
</protein>
<sequence length="86" mass="9925">MVVDLVSDDKENFKKTNCKTSLEKHHTPSFESDKQLDDQATDQDILKSVEQIYFEENDSDLARHELNKLSATLLCDKILKYRGHGI</sequence>
<gene>
    <name evidence="1" type="ORF">CLODIP_2_CD00805</name>
</gene>
<comment type="caution">
    <text evidence="1">The sequence shown here is derived from an EMBL/GenBank/DDBJ whole genome shotgun (WGS) entry which is preliminary data.</text>
</comment>